<dbReference type="Gene3D" id="3.60.130.10">
    <property type="entry name" value="Clavaminate synthase-like"/>
    <property type="match status" value="1"/>
</dbReference>
<dbReference type="Proteomes" id="UP000010472">
    <property type="component" value="Chromosome"/>
</dbReference>
<dbReference type="PROSITE" id="PS00455">
    <property type="entry name" value="AMP_BINDING"/>
    <property type="match status" value="1"/>
</dbReference>
<evidence type="ECO:0000256" key="2">
    <source>
        <dbReference type="ARBA" id="ARBA00006432"/>
    </source>
</evidence>
<proteinExistence type="inferred from homology"/>
<accession>K9VVR1</accession>
<dbReference type="Pfam" id="PF13193">
    <property type="entry name" value="AMP-binding_C"/>
    <property type="match status" value="1"/>
</dbReference>
<dbReference type="SUPFAM" id="SSF51197">
    <property type="entry name" value="Clavaminate synthase-like"/>
    <property type="match status" value="1"/>
</dbReference>
<dbReference type="FunFam" id="1.10.1200.10:FF:000005">
    <property type="entry name" value="Nonribosomal peptide synthetase 1"/>
    <property type="match status" value="1"/>
</dbReference>
<dbReference type="Pfam" id="PF00550">
    <property type="entry name" value="PP-binding"/>
    <property type="match status" value="1"/>
</dbReference>
<comment type="cofactor">
    <cofactor evidence="1">
        <name>pantetheine 4'-phosphate</name>
        <dbReference type="ChEBI" id="CHEBI:47942"/>
    </cofactor>
</comment>
<evidence type="ECO:0000259" key="7">
    <source>
        <dbReference type="PROSITE" id="PS50075"/>
    </source>
</evidence>
<dbReference type="GO" id="GO:0031177">
    <property type="term" value="F:phosphopantetheine binding"/>
    <property type="evidence" value="ECO:0007669"/>
    <property type="project" value="InterPro"/>
</dbReference>
<protein>
    <submittedName>
        <fullName evidence="8">Amino acid adenylation domain protein</fullName>
        <ecNumber evidence="8">5.1.1.12</ecNumber>
    </submittedName>
</protein>
<name>K9VVR1_9CYAN</name>
<dbReference type="Gene3D" id="3.30.559.30">
    <property type="entry name" value="Nonribosomal peptide synthetase, condensation domain"/>
    <property type="match status" value="2"/>
</dbReference>
<dbReference type="Pfam" id="PF00501">
    <property type="entry name" value="AMP-binding"/>
    <property type="match status" value="1"/>
</dbReference>
<dbReference type="EC" id="5.1.1.12" evidence="8"/>
<keyword evidence="3" id="KW-0596">Phosphopantetheine</keyword>
<dbReference type="SUPFAM" id="SSF56801">
    <property type="entry name" value="Acetyl-CoA synthetase-like"/>
    <property type="match status" value="1"/>
</dbReference>
<dbReference type="SMART" id="SM00823">
    <property type="entry name" value="PKS_PP"/>
    <property type="match status" value="1"/>
</dbReference>
<feature type="coiled-coil region" evidence="6">
    <location>
        <begin position="1576"/>
        <end position="1603"/>
    </location>
</feature>
<dbReference type="InterPro" id="IPR023213">
    <property type="entry name" value="CAT-like_dom_sf"/>
</dbReference>
<dbReference type="CDD" id="cd05930">
    <property type="entry name" value="A_NRPS"/>
    <property type="match status" value="1"/>
</dbReference>
<evidence type="ECO:0000256" key="6">
    <source>
        <dbReference type="SAM" id="Coils"/>
    </source>
</evidence>
<dbReference type="STRING" id="1173022.Cri9333_0283"/>
<dbReference type="InterPro" id="IPR006162">
    <property type="entry name" value="Ppantetheine_attach_site"/>
</dbReference>
<dbReference type="InterPro" id="IPR003819">
    <property type="entry name" value="TauD/TfdA-like"/>
</dbReference>
<dbReference type="CDD" id="cd19531">
    <property type="entry name" value="LCL_NRPS-like"/>
    <property type="match status" value="2"/>
</dbReference>
<dbReference type="FunFam" id="3.30.300.30:FF:000010">
    <property type="entry name" value="Enterobactin synthetase component F"/>
    <property type="match status" value="1"/>
</dbReference>
<reference evidence="8 9" key="1">
    <citation type="submission" date="2012-06" db="EMBL/GenBank/DDBJ databases">
        <title>Finished chromosome of genome of Crinalium epipsammum PCC 9333.</title>
        <authorList>
            <consortium name="US DOE Joint Genome Institute"/>
            <person name="Gugger M."/>
            <person name="Coursin T."/>
            <person name="Rippka R."/>
            <person name="Tandeau De Marsac N."/>
            <person name="Huntemann M."/>
            <person name="Wei C.-L."/>
            <person name="Han J."/>
            <person name="Detter J.C."/>
            <person name="Han C."/>
            <person name="Tapia R."/>
            <person name="Davenport K."/>
            <person name="Daligault H."/>
            <person name="Erkkila T."/>
            <person name="Gu W."/>
            <person name="Munk A.C.C."/>
            <person name="Teshima H."/>
            <person name="Xu Y."/>
            <person name="Chain P."/>
            <person name="Chen A."/>
            <person name="Krypides N."/>
            <person name="Mavromatis K."/>
            <person name="Markowitz V."/>
            <person name="Szeto E."/>
            <person name="Ivanova N."/>
            <person name="Mikhailova N."/>
            <person name="Ovchinnikova G."/>
            <person name="Pagani I."/>
            <person name="Pati A."/>
            <person name="Goodwin L."/>
            <person name="Peters L."/>
            <person name="Pitluck S."/>
            <person name="Woyke T."/>
            <person name="Kerfeld C."/>
        </authorList>
    </citation>
    <scope>NUCLEOTIDE SEQUENCE [LARGE SCALE GENOMIC DNA]</scope>
    <source>
        <strain evidence="8 9">PCC 9333</strain>
    </source>
</reference>
<dbReference type="InterPro" id="IPR036736">
    <property type="entry name" value="ACP-like_sf"/>
</dbReference>
<keyword evidence="6" id="KW-0175">Coiled coil</keyword>
<dbReference type="GO" id="GO:0043041">
    <property type="term" value="P:amino acid activation for nonribosomal peptide biosynthetic process"/>
    <property type="evidence" value="ECO:0007669"/>
    <property type="project" value="TreeGrafter"/>
</dbReference>
<dbReference type="GO" id="GO:0008610">
    <property type="term" value="P:lipid biosynthetic process"/>
    <property type="evidence" value="ECO:0007669"/>
    <property type="project" value="UniProtKB-ARBA"/>
</dbReference>
<dbReference type="OrthoDB" id="9778383at2"/>
<evidence type="ECO:0000256" key="3">
    <source>
        <dbReference type="ARBA" id="ARBA00022450"/>
    </source>
</evidence>
<evidence type="ECO:0000256" key="4">
    <source>
        <dbReference type="ARBA" id="ARBA00022553"/>
    </source>
</evidence>
<evidence type="ECO:0000313" key="9">
    <source>
        <dbReference type="Proteomes" id="UP000010472"/>
    </source>
</evidence>
<evidence type="ECO:0000313" key="8">
    <source>
        <dbReference type="EMBL" id="AFZ11270.1"/>
    </source>
</evidence>
<dbReference type="InterPro" id="IPR001242">
    <property type="entry name" value="Condensation_dom"/>
</dbReference>
<dbReference type="GO" id="GO:0016491">
    <property type="term" value="F:oxidoreductase activity"/>
    <property type="evidence" value="ECO:0007669"/>
    <property type="project" value="UniProtKB-KW"/>
</dbReference>
<dbReference type="SUPFAM" id="SSF47336">
    <property type="entry name" value="ACP-like"/>
    <property type="match status" value="1"/>
</dbReference>
<dbReference type="InterPro" id="IPR000873">
    <property type="entry name" value="AMP-dep_synth/lig_dom"/>
</dbReference>
<dbReference type="NCBIfam" id="TIGR01733">
    <property type="entry name" value="AA-adenyl-dom"/>
    <property type="match status" value="1"/>
</dbReference>
<evidence type="ECO:0000256" key="5">
    <source>
        <dbReference type="ARBA" id="ARBA00023002"/>
    </source>
</evidence>
<dbReference type="GO" id="GO:0050157">
    <property type="term" value="F:ornithine racemase activity"/>
    <property type="evidence" value="ECO:0007669"/>
    <property type="project" value="UniProtKB-EC"/>
</dbReference>
<dbReference type="InterPro" id="IPR042098">
    <property type="entry name" value="TauD-like_sf"/>
</dbReference>
<dbReference type="InterPro" id="IPR010071">
    <property type="entry name" value="AA_adenyl_dom"/>
</dbReference>
<dbReference type="InterPro" id="IPR009081">
    <property type="entry name" value="PP-bd_ACP"/>
</dbReference>
<dbReference type="Pfam" id="PF02668">
    <property type="entry name" value="TauD"/>
    <property type="match status" value="1"/>
</dbReference>
<dbReference type="PANTHER" id="PTHR45527">
    <property type="entry name" value="NONRIBOSOMAL PEPTIDE SYNTHETASE"/>
    <property type="match status" value="1"/>
</dbReference>
<dbReference type="EMBL" id="CP003620">
    <property type="protein sequence ID" value="AFZ11270.1"/>
    <property type="molecule type" value="Genomic_DNA"/>
</dbReference>
<dbReference type="Pfam" id="PF00668">
    <property type="entry name" value="Condensation"/>
    <property type="match status" value="2"/>
</dbReference>
<dbReference type="eggNOG" id="COG1020">
    <property type="taxonomic scope" value="Bacteria"/>
</dbReference>
<comment type="similarity">
    <text evidence="2">Belongs to the ATP-dependent AMP-binding enzyme family.</text>
</comment>
<dbReference type="InterPro" id="IPR045851">
    <property type="entry name" value="AMP-bd_C_sf"/>
</dbReference>
<dbReference type="Gene3D" id="3.30.559.10">
    <property type="entry name" value="Chloramphenicol acetyltransferase-like domain"/>
    <property type="match status" value="2"/>
</dbReference>
<dbReference type="InterPro" id="IPR020806">
    <property type="entry name" value="PKS_PP-bd"/>
</dbReference>
<dbReference type="PROSITE" id="PS00012">
    <property type="entry name" value="PHOSPHOPANTETHEINE"/>
    <property type="match status" value="1"/>
</dbReference>
<keyword evidence="4" id="KW-0597">Phosphoprotein</keyword>
<dbReference type="HOGENOM" id="CLU_000022_52_2_3"/>
<keyword evidence="5" id="KW-0560">Oxidoreductase</keyword>
<dbReference type="GO" id="GO:0044550">
    <property type="term" value="P:secondary metabolite biosynthetic process"/>
    <property type="evidence" value="ECO:0007669"/>
    <property type="project" value="UniProtKB-ARBA"/>
</dbReference>
<gene>
    <name evidence="8" type="ORF">Cri9333_0283</name>
</gene>
<sequence>MSSLINRIAELSPEKRALLLQRLNQKTENINPIKITRQSRNSNCFPLSFAQQRLWFFDQLDPGNPTYNICSVGRVTGKLNAIALEQSLNEIIRRHEILRTNFKLVDGKPAQIIAPSLKLTIPVIDLREIPESRREEEVQLFVNREAERPFNLQEGSLLRVSLLHLNESEYLLVFCMHHIISDGWSAGILIQELATLYTAFAHQEVSSNVSTPLPELNIQYADFAVWQRQWLQGKELENQLEYWTKQLGGDLPILNLPSDRARPAVQTFQGAVEKFVLPPKLTQALTELSQRQGATLFMALLAAFNILLYRYTGQEDILVGTPIANRQRQEIEKLIGLFTNTLVMRTDLSGTPTFKDLLVRVRETALGAYQHQDLPFEKLVEVLHPHRNLSHNPIFQVLFGLRNIAMPTLELPEVTLTPEELERKTSRFDLSLDLWEEADGISGVFEYSTDLFEVSTIQRMAGHFQTLLESIVANPDCPIATLPLLTATEQQQILVDWNNTQTNYSENQCLHQLIEQQAKKSPEKIAVVFADQEITYKELNQRANQLAHYLKKLGVKPEIPVGICVERSFDMVIGLLGILKAGGAYVPLDPAYANERLQFMLEDAQVQVLLTQKPLDIKTDGLETVYLDADWDKISQESVDNPVNEVTPDNLAYIIYTSGSTGKPKGVQVKHHSVVHLFVSTRPIFNFEETDVWTVFHSYAFDFSVWEIWGALVNGSKLVIVPQKLTNSPAELYKLLCQEQVTVLNQTPSAIRQLIPYQNSGENCNLRIICCGGEALPADLASELLQWNIPLWNFYGPTEATVWAAINEVQFVESKEGAISIGRPLPNTQLYILDANLQPVPVGVLGELHIGGAGLSRGYLNRPELTAEKFISNPFLTSPLQGEGNITPPSLLGKWAGGLGSYLYKTGDLARYLPDGTIEFFGRIDHQVKIRGFRIELGEIEAVLSQHPEVKQVVVIAREDNPGDKRIVAYIIPNVETLHTNSLRGFLKEKLPEYMIPSAFVLLEAIPVNTNGKIDRRALPAPDTSRHNLDSNFVAPRNPTEEIIADIWMQVLGIQQVSIDDNFFDLGGHSLLATQVISRLREAFGVELPLRYLFESPTIAGLGDAVKGGGRSQRILNNNAQKHQIPPIKRISRQSKLPLSFAQERLWFLDQLTPGDPAYNIPSAVRLQGVLNIAALEQSLNEIIKRHEVLRTSFNVVQEEPVQIIAETLTVSLPVVNLQNLPATEQEQKLQQLATAEAQRPFDLTQAPLLRVTLIGLGETEYAVLFTMHHIISDRWSIGVLVQELAVLYTSFSAGKPSPLTELPIQYADFAVWQRNWLETITKNGRSPLQEQLDYWKQQLGSKLPVLKFPEQLPTKPLPTFQAATHSFTLSADLTAKLNTLSRQENATLFMTLLAALNTLLHRYTGADDIAIATDVANRNRAEIEPLIGFFINILILRSDLSSNPTFRELLQQVREKSLGAYAHQDLPFNKLVLLQPERKSSQAPLFQVLFVLQNTPMPALDLPGITLTPLEVGNETAKFDLVLFAEETETGIIGTWKYNTDLFECSTISRLSQYFETLLASISAQPDAKINTLEIITESEKMTQLQEQQQRQEANRKKFKSVKPKVVTLPQEELIKTAYFYSEEKLPLVITPNAAEIDLIDWAKNNRLFIEGELLKQGAILFRGFNTNSVTDFENFAQAICSELFAEYGDLPREELGGKVYGSTPYPADKAILFHNESSHMHKWPMKIWFYCVQPAQERGETPIVDCRKIYQLLDHKIRDKFAEKGLMYVRNYTNGLDVSWQDFFHTHDKSAVENFCNQNGIELEWKADGGLKTKEIRQAIAKHPKTGEWLFFNQIELHHIAYLDASVRESLLSLFSEENLPRNVYYGDGSPIEQSVIDEVTAIYEQAKVEFPWQQGDVLMLDNMLTAHGRNSFVGARKIVVAMGEIVNSKDVLGEE</sequence>
<evidence type="ECO:0000256" key="1">
    <source>
        <dbReference type="ARBA" id="ARBA00001957"/>
    </source>
</evidence>
<dbReference type="SUPFAM" id="SSF52777">
    <property type="entry name" value="CoA-dependent acyltransferases"/>
    <property type="match status" value="4"/>
</dbReference>
<dbReference type="Gene3D" id="3.40.50.980">
    <property type="match status" value="2"/>
</dbReference>
<dbReference type="Gene3D" id="2.30.38.10">
    <property type="entry name" value="Luciferase, Domain 3"/>
    <property type="match status" value="1"/>
</dbReference>
<dbReference type="PROSITE" id="PS50075">
    <property type="entry name" value="CARRIER"/>
    <property type="match status" value="1"/>
</dbReference>
<dbReference type="FunFam" id="3.40.50.980:FF:000001">
    <property type="entry name" value="Non-ribosomal peptide synthetase"/>
    <property type="match status" value="1"/>
</dbReference>
<dbReference type="FunFam" id="3.40.50.12780:FF:000012">
    <property type="entry name" value="Non-ribosomal peptide synthetase"/>
    <property type="match status" value="1"/>
</dbReference>
<dbReference type="RefSeq" id="WP_015201412.1">
    <property type="nucleotide sequence ID" value="NC_019753.1"/>
</dbReference>
<dbReference type="Gene3D" id="1.10.1200.10">
    <property type="entry name" value="ACP-like"/>
    <property type="match status" value="1"/>
</dbReference>
<dbReference type="FunFam" id="3.30.559.10:FF:000012">
    <property type="entry name" value="Non-ribosomal peptide synthetase"/>
    <property type="match status" value="2"/>
</dbReference>
<keyword evidence="8" id="KW-0413">Isomerase</keyword>
<dbReference type="GO" id="GO:0005829">
    <property type="term" value="C:cytosol"/>
    <property type="evidence" value="ECO:0007669"/>
    <property type="project" value="TreeGrafter"/>
</dbReference>
<dbReference type="Gene3D" id="3.30.300.30">
    <property type="match status" value="1"/>
</dbReference>
<organism evidence="8 9">
    <name type="scientific">Crinalium epipsammum PCC 9333</name>
    <dbReference type="NCBI Taxonomy" id="1173022"/>
    <lineage>
        <taxon>Bacteria</taxon>
        <taxon>Bacillati</taxon>
        <taxon>Cyanobacteriota</taxon>
        <taxon>Cyanophyceae</taxon>
        <taxon>Gomontiellales</taxon>
        <taxon>Gomontiellaceae</taxon>
        <taxon>Crinalium</taxon>
    </lineage>
</organism>
<dbReference type="FunFam" id="3.40.50.980:FF:000002">
    <property type="entry name" value="Enterobactin synthetase component F"/>
    <property type="match status" value="1"/>
</dbReference>
<dbReference type="KEGG" id="cep:Cri9333_0283"/>
<dbReference type="PANTHER" id="PTHR45527:SF14">
    <property type="entry name" value="PLIPASTATIN SYNTHASE SUBUNIT B"/>
    <property type="match status" value="1"/>
</dbReference>
<feature type="domain" description="Carrier" evidence="7">
    <location>
        <begin position="1035"/>
        <end position="1110"/>
    </location>
</feature>
<dbReference type="InterPro" id="IPR020845">
    <property type="entry name" value="AMP-binding_CS"/>
</dbReference>
<dbReference type="InterPro" id="IPR025110">
    <property type="entry name" value="AMP-bd_C"/>
</dbReference>
<keyword evidence="9" id="KW-1185">Reference proteome</keyword>
<dbReference type="PATRIC" id="fig|1173022.3.peg.305"/>